<comment type="caution">
    <text evidence="2">The sequence shown here is derived from an EMBL/GenBank/DDBJ whole genome shotgun (WGS) entry which is preliminary data.</text>
</comment>
<protein>
    <submittedName>
        <fullName evidence="2">Uncharacterized protein</fullName>
    </submittedName>
</protein>
<reference evidence="3" key="1">
    <citation type="journal article" date="2014" name="Genome Announc.">
        <title>Draft genome sequence of the plant-pathogenic soil fungus Rhizoctonia solani anastomosis group 3 strain Rhs1AP.</title>
        <authorList>
            <person name="Cubeta M.A."/>
            <person name="Thomas E."/>
            <person name="Dean R.A."/>
            <person name="Jabaji S."/>
            <person name="Neate S.M."/>
            <person name="Tavantzis S."/>
            <person name="Toda T."/>
            <person name="Vilgalys R."/>
            <person name="Bharathan N."/>
            <person name="Fedorova-Abrams N."/>
            <person name="Pakala S.B."/>
            <person name="Pakala S.M."/>
            <person name="Zafar N."/>
            <person name="Joardar V."/>
            <person name="Losada L."/>
            <person name="Nierman W.C."/>
        </authorList>
    </citation>
    <scope>NUCLEOTIDE SEQUENCE [LARGE SCALE GENOMIC DNA]</scope>
    <source>
        <strain evidence="3">AG-3</strain>
    </source>
</reference>
<dbReference type="OrthoDB" id="3260818at2759"/>
<dbReference type="AlphaFoldDB" id="X8IX90"/>
<feature type="compositionally biased region" description="Low complexity" evidence="1">
    <location>
        <begin position="523"/>
        <end position="535"/>
    </location>
</feature>
<feature type="compositionally biased region" description="Polar residues" evidence="1">
    <location>
        <begin position="536"/>
        <end position="545"/>
    </location>
</feature>
<feature type="region of interest" description="Disordered" evidence="1">
    <location>
        <begin position="523"/>
        <end position="575"/>
    </location>
</feature>
<organism evidence="2 3">
    <name type="scientific">Rhizoctonia solani AG-3 Rhs1AP</name>
    <dbReference type="NCBI Taxonomy" id="1086054"/>
    <lineage>
        <taxon>Eukaryota</taxon>
        <taxon>Fungi</taxon>
        <taxon>Dikarya</taxon>
        <taxon>Basidiomycota</taxon>
        <taxon>Agaricomycotina</taxon>
        <taxon>Agaricomycetes</taxon>
        <taxon>Cantharellales</taxon>
        <taxon>Ceratobasidiaceae</taxon>
        <taxon>Rhizoctonia</taxon>
    </lineage>
</organism>
<name>X8IX90_9AGAM</name>
<dbReference type="EMBL" id="JATN01000322">
    <property type="protein sequence ID" value="EUC54297.1"/>
    <property type="molecule type" value="Genomic_DNA"/>
</dbReference>
<evidence type="ECO:0000313" key="2">
    <source>
        <dbReference type="EMBL" id="EUC54297.1"/>
    </source>
</evidence>
<evidence type="ECO:0000313" key="3">
    <source>
        <dbReference type="Proteomes" id="UP000030108"/>
    </source>
</evidence>
<proteinExistence type="predicted"/>
<gene>
    <name evidence="2" type="ORF">RSOL_036600</name>
</gene>
<evidence type="ECO:0000256" key="1">
    <source>
        <dbReference type="SAM" id="MobiDB-lite"/>
    </source>
</evidence>
<feature type="non-terminal residue" evidence="2">
    <location>
        <position position="641"/>
    </location>
</feature>
<accession>X8IX90</accession>
<sequence length="641" mass="70846">MQDISLENKGWDLDLDTEVDLFIIAGTTLKTQGTLKLVKAMAQNVHQHGGAVIYVDLGEPSKKILAFVDVHFRMDVNVFCEYVGEYTPEGLLDSSANFYEQIIRMAEDLPAINTTVSLSPPLSLSDIADERREGNPLGTIKFILLHTSRNGMEADAYGQAVMYGIHRKGYKAELIQQRIGSFNHIPVVQTQGCHTLVAFLTSSMIHESSRPASQDVEVAEMLYFIRRMIPPQTGMLSANMVLFGHYEAFNYLMLAQRLQHEIRDSVVGALVCGLAVASSDHLLWADWTVRMVHNWALVSDSVISADDELDAIKDSWLDTDGLYMGTNLWNQSYVICSTLLLIAPGLSQSCKLVEKTTNAAAPPDGSRFALAAPETIRFPGEEMPVLRAIDSFVFLIKGKPIALFKDWIQNHGWAETEIIGAAAMMTGPTAALVQVEIRQDPRFRKGEPCFWLTTRLGEYAMLSPHRGYTAAWDKSISQPEVPTPTPSFHRMSEHDPMPTWWDPAWGETWPPSVPQPISGIKRTASAVATSNNTSSGLAQLETSASGGERRVRRKEGSESIVVDRPSSREDNSTLAKPAVQEDGSVFDKPGALAKPELGVKMSRMWDIPGDCVDKPRGTHKPRQVGQKVYVNGELLRECACS</sequence>
<dbReference type="Proteomes" id="UP000030108">
    <property type="component" value="Unassembled WGS sequence"/>
</dbReference>